<dbReference type="InterPro" id="IPR001451">
    <property type="entry name" value="Hexapep"/>
</dbReference>
<evidence type="ECO:0000256" key="3">
    <source>
        <dbReference type="ARBA" id="ARBA00022737"/>
    </source>
</evidence>
<dbReference type="GO" id="GO:0046677">
    <property type="term" value="P:response to antibiotic"/>
    <property type="evidence" value="ECO:0007669"/>
    <property type="project" value="UniProtKB-KW"/>
</dbReference>
<name>A0A934RVI9_9BACT</name>
<evidence type="ECO:0000256" key="1">
    <source>
        <dbReference type="ARBA" id="ARBA00007274"/>
    </source>
</evidence>
<keyword evidence="4" id="KW-0046">Antibiotic resistance</keyword>
<comment type="caution">
    <text evidence="6">The sequence shown here is derived from an EMBL/GenBank/DDBJ whole genome shotgun (WGS) entry which is preliminary data.</text>
</comment>
<organism evidence="6 7">
    <name type="scientific">Pelagicoccus mobilis</name>
    <dbReference type="NCBI Taxonomy" id="415221"/>
    <lineage>
        <taxon>Bacteria</taxon>
        <taxon>Pseudomonadati</taxon>
        <taxon>Verrucomicrobiota</taxon>
        <taxon>Opitutia</taxon>
        <taxon>Puniceicoccales</taxon>
        <taxon>Pelagicoccaceae</taxon>
        <taxon>Pelagicoccus</taxon>
    </lineage>
</organism>
<evidence type="ECO:0000313" key="6">
    <source>
        <dbReference type="EMBL" id="MBK1876210.1"/>
    </source>
</evidence>
<keyword evidence="7" id="KW-1185">Reference proteome</keyword>
<gene>
    <name evidence="6" type="ORF">JIN87_04980</name>
</gene>
<keyword evidence="5" id="KW-0012">Acyltransferase</keyword>
<dbReference type="InterPro" id="IPR011004">
    <property type="entry name" value="Trimer_LpxA-like_sf"/>
</dbReference>
<accession>A0A934RVI9</accession>
<evidence type="ECO:0000256" key="2">
    <source>
        <dbReference type="ARBA" id="ARBA00022679"/>
    </source>
</evidence>
<dbReference type="EMBL" id="JAENIL010000007">
    <property type="protein sequence ID" value="MBK1876210.1"/>
    <property type="molecule type" value="Genomic_DNA"/>
</dbReference>
<keyword evidence="2" id="KW-0808">Transferase</keyword>
<dbReference type="AlphaFoldDB" id="A0A934RVI9"/>
<dbReference type="RefSeq" id="WP_200354426.1">
    <property type="nucleotide sequence ID" value="NZ_JAENIL010000007.1"/>
</dbReference>
<dbReference type="PANTHER" id="PTHR43300">
    <property type="entry name" value="ACETYLTRANSFERASE"/>
    <property type="match status" value="1"/>
</dbReference>
<dbReference type="SUPFAM" id="SSF51161">
    <property type="entry name" value="Trimeric LpxA-like enzymes"/>
    <property type="match status" value="1"/>
</dbReference>
<sequence>MNPEKIYPIDGFKNTVLLKPLIEASDVSNVFAGEYSYYSNFNDPTQFLTESVLYNFGISKTSLRIGKFCAFAHGVKFVMADANHSTSGITSFPFAVFGEKWAESLPLSEYPFKKYKDIVIGNDVWLGMDVTIMPGVSIGHGSIVGAQSVVASDVPPYSIVAGNPARVIRDRYSADEKEALLDLQWWNWEIEKIELAMPTLVKGNVSELIKFAQEQ</sequence>
<comment type="similarity">
    <text evidence="1">Belongs to the transferase hexapeptide repeat family.</text>
</comment>
<reference evidence="6" key="1">
    <citation type="submission" date="2021-01" db="EMBL/GenBank/DDBJ databases">
        <title>Modified the classification status of verrucomicrobia.</title>
        <authorList>
            <person name="Feng X."/>
        </authorList>
    </citation>
    <scope>NUCLEOTIDE SEQUENCE</scope>
    <source>
        <strain evidence="6">KCTC 13126</strain>
    </source>
</reference>
<dbReference type="PANTHER" id="PTHR43300:SF11">
    <property type="entry name" value="ACETYLTRANSFERASE RV3034C-RELATED"/>
    <property type="match status" value="1"/>
</dbReference>
<dbReference type="FunFam" id="2.160.10.10:FF:000037">
    <property type="entry name" value="Streptogramin A acetyltransferase"/>
    <property type="match status" value="1"/>
</dbReference>
<evidence type="ECO:0000313" key="7">
    <source>
        <dbReference type="Proteomes" id="UP000617628"/>
    </source>
</evidence>
<keyword evidence="3" id="KW-0677">Repeat</keyword>
<protein>
    <submittedName>
        <fullName evidence="6">CatB-related O-acetyltransferase</fullName>
    </submittedName>
</protein>
<dbReference type="Pfam" id="PF00132">
    <property type="entry name" value="Hexapep"/>
    <property type="match status" value="1"/>
</dbReference>
<dbReference type="InterPro" id="IPR050179">
    <property type="entry name" value="Trans_hexapeptide_repeat"/>
</dbReference>
<proteinExistence type="inferred from homology"/>
<dbReference type="Gene3D" id="2.160.10.10">
    <property type="entry name" value="Hexapeptide repeat proteins"/>
    <property type="match status" value="1"/>
</dbReference>
<dbReference type="InterPro" id="IPR018357">
    <property type="entry name" value="Hexapep_transf_CS"/>
</dbReference>
<dbReference type="CDD" id="cd03349">
    <property type="entry name" value="LbH_XAT"/>
    <property type="match status" value="1"/>
</dbReference>
<evidence type="ECO:0000256" key="5">
    <source>
        <dbReference type="ARBA" id="ARBA00023315"/>
    </source>
</evidence>
<dbReference type="PROSITE" id="PS00101">
    <property type="entry name" value="HEXAPEP_TRANSFERASES"/>
    <property type="match status" value="1"/>
</dbReference>
<dbReference type="Proteomes" id="UP000617628">
    <property type="component" value="Unassembled WGS sequence"/>
</dbReference>
<dbReference type="GO" id="GO:0016746">
    <property type="term" value="F:acyltransferase activity"/>
    <property type="evidence" value="ECO:0007669"/>
    <property type="project" value="UniProtKB-KW"/>
</dbReference>
<evidence type="ECO:0000256" key="4">
    <source>
        <dbReference type="ARBA" id="ARBA00023251"/>
    </source>
</evidence>